<reference evidence="3 4" key="1">
    <citation type="journal article" date="2016" name="Arch. Microbiol.">
        <title>Streptomyces zhihengii sp. nov., isolated from rhizospheric soil of Psammosilene tunicoides.</title>
        <authorList>
            <person name="Huang M.J."/>
            <person name="Fei J.J."/>
            <person name="Salam N."/>
            <person name="Kim C.J."/>
            <person name="Hozzein W.N."/>
            <person name="Xiao M."/>
            <person name="Huang H.Q."/>
            <person name="Li W.J."/>
        </authorList>
    </citation>
    <scope>NUCLEOTIDE SEQUENCE [LARGE SCALE GENOMIC DNA]</scope>
    <source>
        <strain evidence="3 4">YIM T102</strain>
    </source>
</reference>
<protein>
    <submittedName>
        <fullName evidence="3">GNAT family N-acetyltransferase</fullName>
    </submittedName>
</protein>
<dbReference type="InterPro" id="IPR051531">
    <property type="entry name" value="N-acetyltransferase"/>
</dbReference>
<gene>
    <name evidence="3" type="ORF">JE024_18910</name>
</gene>
<dbReference type="Pfam" id="PF13302">
    <property type="entry name" value="Acetyltransf_3"/>
    <property type="match status" value="1"/>
</dbReference>
<dbReference type="InterPro" id="IPR000182">
    <property type="entry name" value="GNAT_dom"/>
</dbReference>
<dbReference type="Proteomes" id="UP000664109">
    <property type="component" value="Unassembled WGS sequence"/>
</dbReference>
<feature type="region of interest" description="Disordered" evidence="1">
    <location>
        <begin position="1"/>
        <end position="39"/>
    </location>
</feature>
<keyword evidence="4" id="KW-1185">Reference proteome</keyword>
<evidence type="ECO:0000259" key="2">
    <source>
        <dbReference type="PROSITE" id="PS51186"/>
    </source>
</evidence>
<dbReference type="PANTHER" id="PTHR43792">
    <property type="entry name" value="GNAT FAMILY, PUTATIVE (AFU_ORTHOLOGUE AFUA_3G00765)-RELATED-RELATED"/>
    <property type="match status" value="1"/>
</dbReference>
<dbReference type="InterPro" id="IPR016181">
    <property type="entry name" value="Acyl_CoA_acyltransferase"/>
</dbReference>
<dbReference type="PROSITE" id="PS51186">
    <property type="entry name" value="GNAT"/>
    <property type="match status" value="1"/>
</dbReference>
<sequence length="199" mass="19930">MPGSGSRTASDRGPVVSKPTRSVTVSSSSSASPSARATTDLTTDRLVLRVWTPAAVAAVHGEERLPGWADDFPAEGDRVVAGFLTGHPEALAGGGHRLIAERAGGAVVGSIGFFDGPEPGTLEVGYGVVASRRGLGYATEAARAAVADALCAPGVHGVYAHADLVNPASLRVLEKAGLTRLSDDGTTARFGVTAGGSAG</sequence>
<evidence type="ECO:0000313" key="3">
    <source>
        <dbReference type="EMBL" id="MBM9620766.1"/>
    </source>
</evidence>
<accession>A0ABS2UT71</accession>
<proteinExistence type="predicted"/>
<feature type="compositionally biased region" description="Low complexity" evidence="1">
    <location>
        <begin position="14"/>
        <end position="39"/>
    </location>
</feature>
<dbReference type="PANTHER" id="PTHR43792:SF13">
    <property type="entry name" value="ACETYLTRANSFERASE"/>
    <property type="match status" value="1"/>
</dbReference>
<dbReference type="SUPFAM" id="SSF55729">
    <property type="entry name" value="Acyl-CoA N-acyltransferases (Nat)"/>
    <property type="match status" value="1"/>
</dbReference>
<evidence type="ECO:0000256" key="1">
    <source>
        <dbReference type="SAM" id="MobiDB-lite"/>
    </source>
</evidence>
<dbReference type="EMBL" id="JAFEJA010000001">
    <property type="protein sequence ID" value="MBM9620766.1"/>
    <property type="molecule type" value="Genomic_DNA"/>
</dbReference>
<comment type="caution">
    <text evidence="3">The sequence shown here is derived from an EMBL/GenBank/DDBJ whole genome shotgun (WGS) entry which is preliminary data.</text>
</comment>
<evidence type="ECO:0000313" key="4">
    <source>
        <dbReference type="Proteomes" id="UP000664109"/>
    </source>
</evidence>
<name>A0ABS2UT71_9ACTN</name>
<feature type="domain" description="N-acetyltransferase" evidence="2">
    <location>
        <begin position="46"/>
        <end position="199"/>
    </location>
</feature>
<dbReference type="Gene3D" id="3.40.630.30">
    <property type="match status" value="1"/>
</dbReference>
<organism evidence="3 4">
    <name type="scientific">Streptomyces zhihengii</name>
    <dbReference type="NCBI Taxonomy" id="1818004"/>
    <lineage>
        <taxon>Bacteria</taxon>
        <taxon>Bacillati</taxon>
        <taxon>Actinomycetota</taxon>
        <taxon>Actinomycetes</taxon>
        <taxon>Kitasatosporales</taxon>
        <taxon>Streptomycetaceae</taxon>
        <taxon>Streptomyces</taxon>
    </lineage>
</organism>